<dbReference type="OrthoDB" id="7067362at2"/>
<dbReference type="EMBL" id="CABVIB010000016">
    <property type="protein sequence ID" value="VVO09798.1"/>
    <property type="molecule type" value="Genomic_DNA"/>
</dbReference>
<dbReference type="AlphaFoldDB" id="A0A5E7D725"/>
<dbReference type="Proteomes" id="UP000326018">
    <property type="component" value="Unassembled WGS sequence"/>
</dbReference>
<sequence length="255" mass="28999">MNLKEKISEITNGYKAEVFRTKLLSAFLGRVALSEAENITEIYTELDKVISGEVVHTAAPGDRRFISVPKKLLIDVATPLKKQGDDLLSLPELCLRMTYVHLITLFEAALSDIIRAALLFRPQILKSKKMITYEDLLGEPNMESLVAKLVDKEISDLTYGSIDDFIEYLKNKLHIPIDFLPEEKEELNWCKAKRNLLVHNQGRVDAKFLKVNTVGKYSMGESIIITEADWDDARHLLERIVLALESAVIRKFKLV</sequence>
<organism evidence="1 2">
    <name type="scientific">Pseudomonas fluorescens</name>
    <dbReference type="NCBI Taxonomy" id="294"/>
    <lineage>
        <taxon>Bacteria</taxon>
        <taxon>Pseudomonadati</taxon>
        <taxon>Pseudomonadota</taxon>
        <taxon>Gammaproteobacteria</taxon>
        <taxon>Pseudomonadales</taxon>
        <taxon>Pseudomonadaceae</taxon>
        <taxon>Pseudomonas</taxon>
    </lineage>
</organism>
<dbReference type="RefSeq" id="WP_150703331.1">
    <property type="nucleotide sequence ID" value="NZ_CABVIB010000016.1"/>
</dbReference>
<accession>A0A5E7D725</accession>
<evidence type="ECO:0008006" key="3">
    <source>
        <dbReference type="Google" id="ProtNLM"/>
    </source>
</evidence>
<gene>
    <name evidence="1" type="ORF">PS712_03364</name>
</gene>
<name>A0A5E7D725_PSEFL</name>
<protein>
    <recommendedName>
        <fullName evidence="3">RiboL-PSP-HEPN domain-containing protein</fullName>
    </recommendedName>
</protein>
<reference evidence="1 2" key="1">
    <citation type="submission" date="2019-09" db="EMBL/GenBank/DDBJ databases">
        <authorList>
            <person name="Chandra G."/>
            <person name="Truman W A."/>
        </authorList>
    </citation>
    <scope>NUCLEOTIDE SEQUENCE [LARGE SCALE GENOMIC DNA]</scope>
    <source>
        <strain evidence="1">PS712</strain>
    </source>
</reference>
<evidence type="ECO:0000313" key="2">
    <source>
        <dbReference type="Proteomes" id="UP000326018"/>
    </source>
</evidence>
<proteinExistence type="predicted"/>
<evidence type="ECO:0000313" key="1">
    <source>
        <dbReference type="EMBL" id="VVO09798.1"/>
    </source>
</evidence>